<evidence type="ECO:0000313" key="2">
    <source>
        <dbReference type="EMBL" id="VUC26988.1"/>
    </source>
</evidence>
<sequence>MRYLVSIPSPGSGLIIDAKSGEPSFIQAIVDKEPSIIYNPHFSSSSNENMASVNDQASPSAGPDDDDEDEDDRLFHIVTPDPEEYSPITHSKTNESYYFLKLGRGRDYYNYQKAKSENPVCSLVVGDIPQAEEEEEEEEEEPVLNEWYKVIPKSEDELADEYEESEAPEAWTHDDLRSNLIAQQSTLRNGENEEYEQLMQQLLEMCNIRQETDVERD</sequence>
<proteinExistence type="predicted"/>
<dbReference type="Proteomes" id="UP000766486">
    <property type="component" value="Unassembled WGS sequence"/>
</dbReference>
<protein>
    <submittedName>
        <fullName evidence="2">Uncharacterized protein</fullName>
    </submittedName>
</protein>
<organism evidence="2 3">
    <name type="scientific">Bionectria ochroleuca</name>
    <name type="common">Gliocladium roseum</name>
    <dbReference type="NCBI Taxonomy" id="29856"/>
    <lineage>
        <taxon>Eukaryota</taxon>
        <taxon>Fungi</taxon>
        <taxon>Dikarya</taxon>
        <taxon>Ascomycota</taxon>
        <taxon>Pezizomycotina</taxon>
        <taxon>Sordariomycetes</taxon>
        <taxon>Hypocreomycetidae</taxon>
        <taxon>Hypocreales</taxon>
        <taxon>Bionectriaceae</taxon>
        <taxon>Clonostachys</taxon>
    </lineage>
</organism>
<keyword evidence="3" id="KW-1185">Reference proteome</keyword>
<accession>A0ABY6U9V2</accession>
<gene>
    <name evidence="2" type="ORF">CLO192961_LOCUS200240</name>
</gene>
<comment type="caution">
    <text evidence="2">The sequence shown here is derived from an EMBL/GenBank/DDBJ whole genome shotgun (WGS) entry which is preliminary data.</text>
</comment>
<feature type="region of interest" description="Disordered" evidence="1">
    <location>
        <begin position="40"/>
        <end position="73"/>
    </location>
</feature>
<evidence type="ECO:0000256" key="1">
    <source>
        <dbReference type="SAM" id="MobiDB-lite"/>
    </source>
</evidence>
<reference evidence="2 3" key="1">
    <citation type="submission" date="2019-06" db="EMBL/GenBank/DDBJ databases">
        <authorList>
            <person name="Broberg M."/>
        </authorList>
    </citation>
    <scope>NUCLEOTIDE SEQUENCE [LARGE SCALE GENOMIC DNA]</scope>
</reference>
<feature type="compositionally biased region" description="Acidic residues" evidence="1">
    <location>
        <begin position="63"/>
        <end position="72"/>
    </location>
</feature>
<name>A0ABY6U9V2_BIOOC</name>
<dbReference type="EMBL" id="CABFNS010000761">
    <property type="protein sequence ID" value="VUC26988.1"/>
    <property type="molecule type" value="Genomic_DNA"/>
</dbReference>
<feature type="compositionally biased region" description="Polar residues" evidence="1">
    <location>
        <begin position="41"/>
        <end position="59"/>
    </location>
</feature>
<evidence type="ECO:0000313" key="3">
    <source>
        <dbReference type="Proteomes" id="UP000766486"/>
    </source>
</evidence>